<feature type="transmembrane region" description="Helical" evidence="8">
    <location>
        <begin position="145"/>
        <end position="166"/>
    </location>
</feature>
<evidence type="ECO:0000256" key="5">
    <source>
        <dbReference type="ARBA" id="ARBA00022777"/>
    </source>
</evidence>
<evidence type="ECO:0000259" key="10">
    <source>
        <dbReference type="PROSITE" id="PS50110"/>
    </source>
</evidence>
<dbReference type="STRING" id="428992.SAMN05216272_11610"/>
<keyword evidence="4" id="KW-0808">Transferase</keyword>
<dbReference type="Gene3D" id="3.30.565.10">
    <property type="entry name" value="Histidine kinase-like ATPase, C-terminal domain"/>
    <property type="match status" value="1"/>
</dbReference>
<feature type="transmembrane region" description="Helical" evidence="8">
    <location>
        <begin position="610"/>
        <end position="630"/>
    </location>
</feature>
<dbReference type="InterPro" id="IPR001789">
    <property type="entry name" value="Sig_transdc_resp-reg_receiver"/>
</dbReference>
<dbReference type="EMBL" id="FNDS01000016">
    <property type="protein sequence ID" value="SDI68867.1"/>
    <property type="molecule type" value="Genomic_DNA"/>
</dbReference>
<feature type="transmembrane region" description="Helical" evidence="8">
    <location>
        <begin position="109"/>
        <end position="133"/>
    </location>
</feature>
<dbReference type="InterPro" id="IPR036890">
    <property type="entry name" value="HATPase_C_sf"/>
</dbReference>
<feature type="transmembrane region" description="Helical" evidence="8">
    <location>
        <begin position="308"/>
        <end position="329"/>
    </location>
</feature>
<dbReference type="PANTHER" id="PTHR43047">
    <property type="entry name" value="TWO-COMPONENT HISTIDINE PROTEIN KINASE"/>
    <property type="match status" value="1"/>
</dbReference>
<dbReference type="SMART" id="SM00387">
    <property type="entry name" value="HATPase_c"/>
    <property type="match status" value="1"/>
</dbReference>
<dbReference type="Pfam" id="PF00512">
    <property type="entry name" value="HisKA"/>
    <property type="match status" value="1"/>
</dbReference>
<organism evidence="11 12">
    <name type="scientific">Pseudomonas panipatensis</name>
    <dbReference type="NCBI Taxonomy" id="428992"/>
    <lineage>
        <taxon>Bacteria</taxon>
        <taxon>Pseudomonadati</taxon>
        <taxon>Pseudomonadota</taxon>
        <taxon>Gammaproteobacteria</taxon>
        <taxon>Pseudomonadales</taxon>
        <taxon>Pseudomonadaceae</taxon>
        <taxon>Pseudomonas</taxon>
    </lineage>
</organism>
<dbReference type="InterPro" id="IPR004358">
    <property type="entry name" value="Sig_transdc_His_kin-like_C"/>
</dbReference>
<evidence type="ECO:0000313" key="11">
    <source>
        <dbReference type="EMBL" id="SDI68867.1"/>
    </source>
</evidence>
<dbReference type="Proteomes" id="UP000199636">
    <property type="component" value="Unassembled WGS sequence"/>
</dbReference>
<dbReference type="SUPFAM" id="SSF47384">
    <property type="entry name" value="Homodimeric domain of signal transducing histidine kinase"/>
    <property type="match status" value="1"/>
</dbReference>
<feature type="transmembrane region" description="Helical" evidence="8">
    <location>
        <begin position="569"/>
        <end position="590"/>
    </location>
</feature>
<dbReference type="Pfam" id="PF00072">
    <property type="entry name" value="Response_reg"/>
    <property type="match status" value="1"/>
</dbReference>
<evidence type="ECO:0000256" key="8">
    <source>
        <dbReference type="SAM" id="Phobius"/>
    </source>
</evidence>
<dbReference type="Gene3D" id="3.40.50.2300">
    <property type="match status" value="1"/>
</dbReference>
<dbReference type="Pfam" id="PF02518">
    <property type="entry name" value="HATPase_c"/>
    <property type="match status" value="1"/>
</dbReference>
<evidence type="ECO:0000256" key="6">
    <source>
        <dbReference type="ARBA" id="ARBA00023012"/>
    </source>
</evidence>
<feature type="transmembrane region" description="Helical" evidence="8">
    <location>
        <begin position="178"/>
        <end position="197"/>
    </location>
</feature>
<dbReference type="SUPFAM" id="SSF55874">
    <property type="entry name" value="ATPase domain of HSP90 chaperone/DNA topoisomerase II/histidine kinase"/>
    <property type="match status" value="1"/>
</dbReference>
<evidence type="ECO:0000256" key="7">
    <source>
        <dbReference type="PROSITE-ProRule" id="PRU00169"/>
    </source>
</evidence>
<keyword evidence="3 7" id="KW-0597">Phosphoprotein</keyword>
<sequence>MQHTGTQRIAKIRRDYNSWVADETLEDYALRYTPRSFRKWSEFRIANTALGAVSFLALEAIGGALAISYGFTNTLWAVLAVSLVIFLTGLPISYYAARYGVDMDLLTRGAGFGYIGSTITSLIYASFTFLFFALEAAIMALALELYFRIPLALAYVICSIIVIPLVTYGITLINRLQMWTQPVWLILLVLPYVFVIAKNPGALADWTTFAGREGEVGAFNLLSFGAACTVGLALVTQVGEQVDYLRFLPEKTTRNSRRWWAALLMAGPGWIIPGSLKMLAGAFLAFLALQHEIPMERAAEPTQMYLVAFGYVFASPAWAMGAMVLFVIVSQVKINLTNAYAGSLAWSNFFARVTHSHPGRVVWLVFNVLIALMLMELGVFEAIEEVLGLYANIAIAWIGAVVADLVINKPLGLSPKHIEFKRAHLYDINPVGVGAMLLASLLSGLAHAGLFGALAQAASPVVSLGSALICAPLLAWITGSRYYIARTSVLKLEHPQQTHLECVLCANAFEREDVAFCPAYGAPICSLCCSLDARCGDLCKPKARLAAQFDALLRWLLPNTSVPHLHTRLAHYLGVLIILVGLMFCALTLIYSQVSQGLQGDERHLLYQGFFKAFMLLTLFAAALAWWVVLTRESRHVALEESTRQTALLMQEIQAHRKTDEALQKAKEASEAANAAKSRYVTGLSHELRTPLNSILGYTQILQRDPASSSRQQDALATIYRSGSHLLSLIDGLLDVAKIEAGKLNLEATEVPFPEFLQQLKQMFAPQAKEKGLSFRFESQGRIPAVVRGDEKRIRQILINLLGNAVRYTDRGGVTLRVTYARETATFEIIDSGIGIPEEQLERLFQPFERGDPLRQDNGLGLGLTITRMLVALMGGALDVSSTPGQGTRFVVRLFLSEVRVPQALVHVEHNIVGYRGARRLVLLVDDHIEHRRVLAGMLAPLGFDLAEAGNGQEAIRQVALLQPDLILMDLSMPLLDGLETSTLIRRNGLSTAPIIVISANAFADDRERSVAAACDDYLAKPVHTPRLLEKIKQQLGLEWLEGNDESPVPPPTPLQAPSAASLAELHELGALGYVKGILERLDRIEREEPASAAYVDALRKLVKRFQLNDFNRRLKETLQPADLPLEGEKP</sequence>
<dbReference type="PRINTS" id="PR00344">
    <property type="entry name" value="BCTRLSENSOR"/>
</dbReference>
<dbReference type="InterPro" id="IPR036097">
    <property type="entry name" value="HisK_dim/P_sf"/>
</dbReference>
<feature type="transmembrane region" description="Helical" evidence="8">
    <location>
        <begin position="428"/>
        <end position="451"/>
    </location>
</feature>
<dbReference type="FunFam" id="3.30.565.10:FF:000010">
    <property type="entry name" value="Sensor histidine kinase RcsC"/>
    <property type="match status" value="1"/>
</dbReference>
<dbReference type="InterPro" id="IPR003594">
    <property type="entry name" value="HATPase_dom"/>
</dbReference>
<dbReference type="AlphaFoldDB" id="A0A1G8MLX6"/>
<feature type="domain" description="Histidine kinase" evidence="9">
    <location>
        <begin position="683"/>
        <end position="898"/>
    </location>
</feature>
<dbReference type="SMART" id="SM00448">
    <property type="entry name" value="REC"/>
    <property type="match status" value="1"/>
</dbReference>
<evidence type="ECO:0000313" key="12">
    <source>
        <dbReference type="Proteomes" id="UP000199636"/>
    </source>
</evidence>
<dbReference type="Gene3D" id="1.10.287.130">
    <property type="match status" value="1"/>
</dbReference>
<keyword evidence="8" id="KW-0812">Transmembrane</keyword>
<comment type="catalytic activity">
    <reaction evidence="1">
        <text>ATP + protein L-histidine = ADP + protein N-phospho-L-histidine.</text>
        <dbReference type="EC" id="2.7.13.3"/>
    </reaction>
</comment>
<keyword evidence="6" id="KW-0902">Two-component regulatory system</keyword>
<dbReference type="RefSeq" id="WP_090267971.1">
    <property type="nucleotide sequence ID" value="NZ_FNDS01000016.1"/>
</dbReference>
<dbReference type="OrthoDB" id="9810730at2"/>
<evidence type="ECO:0000259" key="9">
    <source>
        <dbReference type="PROSITE" id="PS50109"/>
    </source>
</evidence>
<name>A0A1G8MLX6_9PSED</name>
<dbReference type="InterPro" id="IPR011006">
    <property type="entry name" value="CheY-like_superfamily"/>
</dbReference>
<feature type="transmembrane region" description="Helical" evidence="8">
    <location>
        <begin position="45"/>
        <end position="69"/>
    </location>
</feature>
<keyword evidence="12" id="KW-1185">Reference proteome</keyword>
<dbReference type="SUPFAM" id="SSF52172">
    <property type="entry name" value="CheY-like"/>
    <property type="match status" value="1"/>
</dbReference>
<feature type="transmembrane region" description="Helical" evidence="8">
    <location>
        <begin position="389"/>
        <end position="407"/>
    </location>
</feature>
<dbReference type="CDD" id="cd00082">
    <property type="entry name" value="HisKA"/>
    <property type="match status" value="1"/>
</dbReference>
<dbReference type="EC" id="2.7.13.3" evidence="2"/>
<feature type="transmembrane region" description="Helical" evidence="8">
    <location>
        <begin position="457"/>
        <end position="477"/>
    </location>
</feature>
<dbReference type="CDD" id="cd16922">
    <property type="entry name" value="HATPase_EvgS-ArcB-TorS-like"/>
    <property type="match status" value="1"/>
</dbReference>
<dbReference type="Gene3D" id="1.10.4160.10">
    <property type="entry name" value="Hydantoin permease"/>
    <property type="match status" value="1"/>
</dbReference>
<feature type="transmembrane region" description="Helical" evidence="8">
    <location>
        <begin position="361"/>
        <end position="383"/>
    </location>
</feature>
<evidence type="ECO:0000256" key="4">
    <source>
        <dbReference type="ARBA" id="ARBA00022679"/>
    </source>
</evidence>
<feature type="modified residue" description="4-aspartylphosphate" evidence="7">
    <location>
        <position position="970"/>
    </location>
</feature>
<protein>
    <recommendedName>
        <fullName evidence="2">histidine kinase</fullName>
        <ecNumber evidence="2">2.7.13.3</ecNumber>
    </recommendedName>
</protein>
<evidence type="ECO:0000256" key="2">
    <source>
        <dbReference type="ARBA" id="ARBA00012438"/>
    </source>
</evidence>
<dbReference type="CDD" id="cd17546">
    <property type="entry name" value="REC_hyHK_CKI1_RcsC-like"/>
    <property type="match status" value="1"/>
</dbReference>
<feature type="domain" description="Response regulatory" evidence="10">
    <location>
        <begin position="921"/>
        <end position="1036"/>
    </location>
</feature>
<gene>
    <name evidence="11" type="ORF">SAMN05216272_11610</name>
</gene>
<keyword evidence="8" id="KW-0472">Membrane</keyword>
<evidence type="ECO:0000256" key="3">
    <source>
        <dbReference type="ARBA" id="ARBA00022553"/>
    </source>
</evidence>
<dbReference type="PROSITE" id="PS50109">
    <property type="entry name" value="HIS_KIN"/>
    <property type="match status" value="1"/>
</dbReference>
<dbReference type="InterPro" id="IPR005467">
    <property type="entry name" value="His_kinase_dom"/>
</dbReference>
<dbReference type="InterPro" id="IPR003661">
    <property type="entry name" value="HisK_dim/P_dom"/>
</dbReference>
<evidence type="ECO:0000256" key="1">
    <source>
        <dbReference type="ARBA" id="ARBA00000085"/>
    </source>
</evidence>
<keyword evidence="8" id="KW-1133">Transmembrane helix</keyword>
<reference evidence="12" key="1">
    <citation type="submission" date="2016-10" db="EMBL/GenBank/DDBJ databases">
        <authorList>
            <person name="Varghese N."/>
            <person name="Submissions S."/>
        </authorList>
    </citation>
    <scope>NUCLEOTIDE SEQUENCE [LARGE SCALE GENOMIC DNA]</scope>
    <source>
        <strain evidence="12">CCM 7469</strain>
    </source>
</reference>
<dbReference type="GO" id="GO:0000155">
    <property type="term" value="F:phosphorelay sensor kinase activity"/>
    <property type="evidence" value="ECO:0007669"/>
    <property type="project" value="InterPro"/>
</dbReference>
<accession>A0A1G8MLX6</accession>
<feature type="transmembrane region" description="Helical" evidence="8">
    <location>
        <begin position="217"/>
        <end position="238"/>
    </location>
</feature>
<feature type="transmembrane region" description="Helical" evidence="8">
    <location>
        <begin position="259"/>
        <end position="288"/>
    </location>
</feature>
<feature type="transmembrane region" description="Helical" evidence="8">
    <location>
        <begin position="75"/>
        <end position="97"/>
    </location>
</feature>
<dbReference type="PROSITE" id="PS50110">
    <property type="entry name" value="RESPONSE_REGULATORY"/>
    <property type="match status" value="1"/>
</dbReference>
<keyword evidence="5 11" id="KW-0418">Kinase</keyword>
<proteinExistence type="predicted"/>
<dbReference type="SMART" id="SM00388">
    <property type="entry name" value="HisKA"/>
    <property type="match status" value="1"/>
</dbReference>